<name>A0A2Z4LUS8_9FLAO</name>
<protein>
    <recommendedName>
        <fullName evidence="3">DUF3244 domain-containing protein</fullName>
    </recommendedName>
</protein>
<dbReference type="AlphaFoldDB" id="A0A2Z4LUS8"/>
<dbReference type="RefSeq" id="WP_112378876.1">
    <property type="nucleotide sequence ID" value="NZ_CP030104.1"/>
</dbReference>
<dbReference type="KEGG" id="spon:HME9304_02508"/>
<accession>A0A2Z4LUS8</accession>
<proteinExistence type="predicted"/>
<sequence length="126" mass="14008">MKSVLNYVTVAAFLVISTIGYANGPANALGKKGISKSEVEKSLIDITLDPVFIKKGDKILLNLLNLTQGKVVVKVYDSEDRLVYSESIDGEIVIEKSFNFEKAFEDKYTLVVVDKLGTYRETIDVR</sequence>
<reference evidence="1 2" key="1">
    <citation type="submission" date="2018-06" db="EMBL/GenBank/DDBJ databases">
        <title>Spongiibacterium sp. HME9304 Genome sequencing and assembly.</title>
        <authorList>
            <person name="Kang H."/>
            <person name="Kim H."/>
            <person name="Joh K."/>
        </authorList>
    </citation>
    <scope>NUCLEOTIDE SEQUENCE [LARGE SCALE GENOMIC DNA]</scope>
    <source>
        <strain evidence="1 2">HME9304</strain>
    </source>
</reference>
<evidence type="ECO:0000313" key="1">
    <source>
        <dbReference type="EMBL" id="AWX45489.1"/>
    </source>
</evidence>
<evidence type="ECO:0008006" key="3">
    <source>
        <dbReference type="Google" id="ProtNLM"/>
    </source>
</evidence>
<evidence type="ECO:0000313" key="2">
    <source>
        <dbReference type="Proteomes" id="UP000248536"/>
    </source>
</evidence>
<dbReference type="Proteomes" id="UP000248536">
    <property type="component" value="Chromosome"/>
</dbReference>
<dbReference type="EMBL" id="CP030104">
    <property type="protein sequence ID" value="AWX45489.1"/>
    <property type="molecule type" value="Genomic_DNA"/>
</dbReference>
<keyword evidence="2" id="KW-1185">Reference proteome</keyword>
<gene>
    <name evidence="1" type="ORF">HME9304_02508</name>
</gene>
<organism evidence="1 2">
    <name type="scientific">Flagellimonas maritima</name>
    <dbReference type="NCBI Taxonomy" id="1383885"/>
    <lineage>
        <taxon>Bacteria</taxon>
        <taxon>Pseudomonadati</taxon>
        <taxon>Bacteroidota</taxon>
        <taxon>Flavobacteriia</taxon>
        <taxon>Flavobacteriales</taxon>
        <taxon>Flavobacteriaceae</taxon>
        <taxon>Flagellimonas</taxon>
    </lineage>
</organism>
<dbReference type="OrthoDB" id="1122048at2"/>